<dbReference type="KEGG" id="halx:M0R89_04880"/>
<reference evidence="7 8" key="1">
    <citation type="submission" date="2022-04" db="EMBL/GenBank/DDBJ databases">
        <title>Diverse halophilic archaea isolated from saline environments.</title>
        <authorList>
            <person name="Cui H.-L."/>
        </authorList>
    </citation>
    <scope>NUCLEOTIDE SEQUENCE [LARGE SCALE GENOMIC DNA]</scope>
    <source>
        <strain evidence="7 8">XZYJT49</strain>
    </source>
</reference>
<evidence type="ECO:0000256" key="3">
    <source>
        <dbReference type="ARBA" id="ARBA00023002"/>
    </source>
</evidence>
<dbReference type="PROSITE" id="PS00687">
    <property type="entry name" value="ALDEHYDE_DEHYDR_GLU"/>
    <property type="match status" value="1"/>
</dbReference>
<keyword evidence="8" id="KW-1185">Reference proteome</keyword>
<protein>
    <submittedName>
        <fullName evidence="7">Aldehyde dehydrogenase family protein</fullName>
    </submittedName>
</protein>
<dbReference type="GeneID" id="72184509"/>
<evidence type="ECO:0000313" key="7">
    <source>
        <dbReference type="EMBL" id="UPV75403.1"/>
    </source>
</evidence>
<comment type="similarity">
    <text evidence="1 5">Belongs to the aldehyde dehydrogenase family.</text>
</comment>
<accession>A0A8U0HXA6</accession>
<gene>
    <name evidence="7" type="ORF">M0R89_04880</name>
</gene>
<dbReference type="GO" id="GO:0016620">
    <property type="term" value="F:oxidoreductase activity, acting on the aldehyde or oxo group of donors, NAD or NADP as acceptor"/>
    <property type="evidence" value="ECO:0007669"/>
    <property type="project" value="InterPro"/>
</dbReference>
<dbReference type="InterPro" id="IPR016162">
    <property type="entry name" value="Ald_DH_N"/>
</dbReference>
<dbReference type="Pfam" id="PF00171">
    <property type="entry name" value="Aldedh"/>
    <property type="match status" value="1"/>
</dbReference>
<evidence type="ECO:0000256" key="1">
    <source>
        <dbReference type="ARBA" id="ARBA00009986"/>
    </source>
</evidence>
<evidence type="ECO:0000256" key="2">
    <source>
        <dbReference type="ARBA" id="ARBA00011881"/>
    </source>
</evidence>
<dbReference type="SUPFAM" id="SSF53720">
    <property type="entry name" value="ALDH-like"/>
    <property type="match status" value="1"/>
</dbReference>
<evidence type="ECO:0000256" key="4">
    <source>
        <dbReference type="PROSITE-ProRule" id="PRU10007"/>
    </source>
</evidence>
<dbReference type="InterPro" id="IPR016163">
    <property type="entry name" value="Ald_DH_C"/>
</dbReference>
<dbReference type="AlphaFoldDB" id="A0A8U0HXA6"/>
<comment type="subunit">
    <text evidence="2">Homotetramer.</text>
</comment>
<sequence length="503" mass="53186">MTGYDDSLRANHESAIEEATEGVEFGAVVAGETTAAADGETFAPEDPAIGEPIADVARGREADVDAAVSAAEEAYDGEWGEMTAMERGDLVREWTTVLRDHLDELALLETLEVGKPLYAARADVETGIDFFEYYAAAAAGEEGSVPDVGDDSHAYVRREPYGVTGQILPWNYPVLLMGWKVGAALAAGNTSVTKPAEQAPLAVIRAAQLAEDILPDGVLNVVPGFGDEAGAAVSGHDGIRKVSFTGSVPVGSEVMRAAADDVTPVTLELGGKNPFVVFPDADVESAAETAAVAGLYNNGQSCDSGTRLLVHEDVEEEFLDHYLDAVESRTVGDPLQDANQGPLCYAAHREKVEEYVELGKEEGATVLAGGGRPDDAELDEGYYVEPTVFGDVNPEMRIAQEEVFGPVQFVTTFSTYEEAIDIANDVSYGLTAGVFTTDASRAHRAAADVEAGSIWVNQYFGTVPGTPFGGFKQSGIGRECGKEALAEYTQSKSVHLALDDPSL</sequence>
<dbReference type="FunFam" id="3.40.605.10:FF:000026">
    <property type="entry name" value="Aldehyde dehydrogenase, putative"/>
    <property type="match status" value="1"/>
</dbReference>
<evidence type="ECO:0000313" key="8">
    <source>
        <dbReference type="Proteomes" id="UP000830729"/>
    </source>
</evidence>
<dbReference type="PANTHER" id="PTHR11699">
    <property type="entry name" value="ALDEHYDE DEHYDROGENASE-RELATED"/>
    <property type="match status" value="1"/>
</dbReference>
<evidence type="ECO:0000256" key="5">
    <source>
        <dbReference type="RuleBase" id="RU003345"/>
    </source>
</evidence>
<name>A0A8U0HXA6_9EURY</name>
<proteinExistence type="inferred from homology"/>
<dbReference type="InterPro" id="IPR029510">
    <property type="entry name" value="Ald_DH_CS_GLU"/>
</dbReference>
<evidence type="ECO:0000259" key="6">
    <source>
        <dbReference type="Pfam" id="PF00171"/>
    </source>
</evidence>
<dbReference type="Gene3D" id="3.40.309.10">
    <property type="entry name" value="Aldehyde Dehydrogenase, Chain A, domain 2"/>
    <property type="match status" value="1"/>
</dbReference>
<dbReference type="FunFam" id="3.40.309.10:FF:000012">
    <property type="entry name" value="Betaine aldehyde dehydrogenase"/>
    <property type="match status" value="1"/>
</dbReference>
<dbReference type="EMBL" id="CP096659">
    <property type="protein sequence ID" value="UPV75403.1"/>
    <property type="molecule type" value="Genomic_DNA"/>
</dbReference>
<feature type="active site" evidence="4">
    <location>
        <position position="268"/>
    </location>
</feature>
<dbReference type="RefSeq" id="WP_248651445.1">
    <property type="nucleotide sequence ID" value="NZ_CP096659.1"/>
</dbReference>
<dbReference type="InterPro" id="IPR016161">
    <property type="entry name" value="Ald_DH/histidinol_DH"/>
</dbReference>
<organism evidence="7 8">
    <name type="scientific">Halorussus limi</name>
    <dbReference type="NCBI Taxonomy" id="2938695"/>
    <lineage>
        <taxon>Archaea</taxon>
        <taxon>Methanobacteriati</taxon>
        <taxon>Methanobacteriota</taxon>
        <taxon>Stenosarchaea group</taxon>
        <taxon>Halobacteria</taxon>
        <taxon>Halobacteriales</taxon>
        <taxon>Haladaptataceae</taxon>
        <taxon>Halorussus</taxon>
    </lineage>
</organism>
<dbReference type="Proteomes" id="UP000830729">
    <property type="component" value="Chromosome"/>
</dbReference>
<dbReference type="FunFam" id="3.40.605.10:FF:000007">
    <property type="entry name" value="NAD/NADP-dependent betaine aldehyde dehydrogenase"/>
    <property type="match status" value="1"/>
</dbReference>
<dbReference type="Gene3D" id="3.40.605.10">
    <property type="entry name" value="Aldehyde Dehydrogenase, Chain A, domain 1"/>
    <property type="match status" value="1"/>
</dbReference>
<dbReference type="InterPro" id="IPR015590">
    <property type="entry name" value="Aldehyde_DH_dom"/>
</dbReference>
<feature type="domain" description="Aldehyde dehydrogenase" evidence="6">
    <location>
        <begin position="38"/>
        <end position="494"/>
    </location>
</feature>
<keyword evidence="3 5" id="KW-0560">Oxidoreductase</keyword>